<dbReference type="PANTHER" id="PTHR32234:SF0">
    <property type="entry name" value="THIOL:DISULFIDE INTERCHANGE PROTEIN DSBD"/>
    <property type="match status" value="1"/>
</dbReference>
<keyword evidence="3" id="KW-0560">Oxidoreductase</keyword>
<dbReference type="Proteomes" id="UP000236724">
    <property type="component" value="Unassembled WGS sequence"/>
</dbReference>
<feature type="domain" description="Spermatogenesis-associated protein 20-like TRX" evidence="2">
    <location>
        <begin position="27"/>
        <end position="103"/>
    </location>
</feature>
<dbReference type="SUPFAM" id="SSF52833">
    <property type="entry name" value="Thioredoxin-like"/>
    <property type="match status" value="1"/>
</dbReference>
<evidence type="ECO:0000313" key="4">
    <source>
        <dbReference type="Proteomes" id="UP000236724"/>
    </source>
</evidence>
<feature type="signal peptide" evidence="1">
    <location>
        <begin position="1"/>
        <end position="24"/>
    </location>
</feature>
<keyword evidence="4" id="KW-1185">Reference proteome</keyword>
<dbReference type="GO" id="GO:0047134">
    <property type="term" value="F:protein-disulfide reductase [NAD(P)H] activity"/>
    <property type="evidence" value="ECO:0007669"/>
    <property type="project" value="UniProtKB-EC"/>
</dbReference>
<accession>A0A1H6FAP0</accession>
<dbReference type="InterPro" id="IPR036249">
    <property type="entry name" value="Thioredoxin-like_sf"/>
</dbReference>
<evidence type="ECO:0000256" key="1">
    <source>
        <dbReference type="SAM" id="SignalP"/>
    </source>
</evidence>
<protein>
    <submittedName>
        <fullName evidence="3">Thiol:disulfide interchange protein DsbD</fullName>
        <ecNumber evidence="3">1.8.1.8</ecNumber>
    </submittedName>
</protein>
<dbReference type="Gene3D" id="3.40.30.10">
    <property type="entry name" value="Glutaredoxin"/>
    <property type="match status" value="1"/>
</dbReference>
<dbReference type="AlphaFoldDB" id="A0A1H6FAP0"/>
<dbReference type="InterPro" id="IPR004879">
    <property type="entry name" value="Ssp411-like_TRX"/>
</dbReference>
<dbReference type="PANTHER" id="PTHR32234">
    <property type="entry name" value="THIOL:DISULFIDE INTERCHANGE PROTEIN DSBD"/>
    <property type="match status" value="1"/>
</dbReference>
<evidence type="ECO:0000259" key="2">
    <source>
        <dbReference type="Pfam" id="PF03190"/>
    </source>
</evidence>
<dbReference type="EC" id="1.8.1.8" evidence="3"/>
<dbReference type="GO" id="GO:0045454">
    <property type="term" value="P:cell redox homeostasis"/>
    <property type="evidence" value="ECO:0007669"/>
    <property type="project" value="TreeGrafter"/>
</dbReference>
<gene>
    <name evidence="3" type="primary">dsbD_1</name>
    <name evidence="3" type="ORF">MBHS_02303</name>
</gene>
<name>A0A1H6FAP0_9GAMM</name>
<proteinExistence type="predicted"/>
<dbReference type="Pfam" id="PF03190">
    <property type="entry name" value="Thioredox_DsbH"/>
    <property type="match status" value="1"/>
</dbReference>
<reference evidence="3 4" key="1">
    <citation type="submission" date="2016-10" db="EMBL/GenBank/DDBJ databases">
        <authorList>
            <person name="de Groot N.N."/>
        </authorList>
    </citation>
    <scope>NUCLEOTIDE SEQUENCE [LARGE SCALE GENOMIC DNA]</scope>
    <source>
        <strain evidence="3">MBHS1</strain>
    </source>
</reference>
<sequence>MKNNLNGAWLLACWLLFYSVNSFAEVQTTAINWHKWSDAVFAQAKAENKLVLLDLSADWCAFCKKMDATTYQDPEVLASIKQYYLPVRIHNETDPALAVQYAHYGFPGTVIFNAQGTELLKKKGYIKPQFMYWTLEAVAQNPAPQAHR</sequence>
<dbReference type="RefSeq" id="WP_103920225.1">
    <property type="nucleotide sequence ID" value="NZ_FMSV02000492.1"/>
</dbReference>
<keyword evidence="1" id="KW-0732">Signal</keyword>
<dbReference type="OrthoDB" id="195735at2"/>
<dbReference type="EMBL" id="FMSV02000492">
    <property type="protein sequence ID" value="SEH06441.1"/>
    <property type="molecule type" value="Genomic_DNA"/>
</dbReference>
<organism evidence="3 4">
    <name type="scientific">Candidatus Venteria ishoeyi</name>
    <dbReference type="NCBI Taxonomy" id="1899563"/>
    <lineage>
        <taxon>Bacteria</taxon>
        <taxon>Pseudomonadati</taxon>
        <taxon>Pseudomonadota</taxon>
        <taxon>Gammaproteobacteria</taxon>
        <taxon>Thiotrichales</taxon>
        <taxon>Thiotrichaceae</taxon>
        <taxon>Venteria</taxon>
    </lineage>
</organism>
<feature type="chain" id="PRO_5014614972" evidence="1">
    <location>
        <begin position="25"/>
        <end position="148"/>
    </location>
</feature>
<evidence type="ECO:0000313" key="3">
    <source>
        <dbReference type="EMBL" id="SEH06441.1"/>
    </source>
</evidence>